<dbReference type="InterPro" id="IPR011992">
    <property type="entry name" value="EF-hand-dom_pair"/>
</dbReference>
<dbReference type="InterPro" id="IPR050230">
    <property type="entry name" value="CALM/Myosin/TropC-like"/>
</dbReference>
<dbReference type="GO" id="GO:0005509">
    <property type="term" value="F:calcium ion binding"/>
    <property type="evidence" value="ECO:0007669"/>
    <property type="project" value="InterPro"/>
</dbReference>
<reference evidence="3" key="1">
    <citation type="submission" date="2024-06" db="EMBL/GenBank/DDBJ databases">
        <authorList>
            <person name="Liu X."/>
            <person name="Lenzi L."/>
            <person name="Haldenby T S."/>
            <person name="Uol C."/>
        </authorList>
    </citation>
    <scope>NUCLEOTIDE SEQUENCE</scope>
</reference>
<gene>
    <name evidence="3" type="ORF">CDAUBV1_LOCUS14335</name>
</gene>
<dbReference type="PANTHER" id="PTHR23048:SF0">
    <property type="entry name" value="CALMODULIN LIKE 3"/>
    <property type="match status" value="1"/>
</dbReference>
<dbReference type="Proteomes" id="UP001497525">
    <property type="component" value="Unassembled WGS sequence"/>
</dbReference>
<sequence length="152" mass="17580">MKVKELQSTDLELIYKTFKFFSPKDQSVMPISRMGDALRWMKLIPSEAQLQKYAELIDPDNTGEIDVNKFMITAADLWFPTPKEMEKHLWAAFEVFDQSLTGTISSELLKDILVHTGTEPIPISEADKLIKQYEDKETHQVSYSIIIHELME</sequence>
<dbReference type="InterPro" id="IPR002048">
    <property type="entry name" value="EF_hand_dom"/>
</dbReference>
<keyword evidence="1" id="KW-0677">Repeat</keyword>
<dbReference type="AlphaFoldDB" id="A0AAV2TS67"/>
<evidence type="ECO:0000256" key="1">
    <source>
        <dbReference type="ARBA" id="ARBA00022737"/>
    </source>
</evidence>
<dbReference type="PANTHER" id="PTHR23048">
    <property type="entry name" value="MYOSIN LIGHT CHAIN 1, 3"/>
    <property type="match status" value="1"/>
</dbReference>
<protein>
    <recommendedName>
        <fullName evidence="2">EF-hand domain-containing protein</fullName>
    </recommendedName>
</protein>
<accession>A0AAV2TS67</accession>
<evidence type="ECO:0000313" key="4">
    <source>
        <dbReference type="Proteomes" id="UP001497525"/>
    </source>
</evidence>
<proteinExistence type="predicted"/>
<dbReference type="PROSITE" id="PS50222">
    <property type="entry name" value="EF_HAND_2"/>
    <property type="match status" value="1"/>
</dbReference>
<dbReference type="SUPFAM" id="SSF47473">
    <property type="entry name" value="EF-hand"/>
    <property type="match status" value="1"/>
</dbReference>
<evidence type="ECO:0000313" key="3">
    <source>
        <dbReference type="EMBL" id="CAL5139307.1"/>
    </source>
</evidence>
<feature type="domain" description="EF-hand" evidence="2">
    <location>
        <begin position="84"/>
        <end position="119"/>
    </location>
</feature>
<dbReference type="EMBL" id="CAXLJL010000600">
    <property type="protein sequence ID" value="CAL5139307.1"/>
    <property type="molecule type" value="Genomic_DNA"/>
</dbReference>
<dbReference type="Gene3D" id="1.10.238.10">
    <property type="entry name" value="EF-hand"/>
    <property type="match status" value="2"/>
</dbReference>
<dbReference type="GO" id="GO:0016460">
    <property type="term" value="C:myosin II complex"/>
    <property type="evidence" value="ECO:0007669"/>
    <property type="project" value="TreeGrafter"/>
</dbReference>
<organism evidence="3 4">
    <name type="scientific">Calicophoron daubneyi</name>
    <name type="common">Rumen fluke</name>
    <name type="synonym">Paramphistomum daubneyi</name>
    <dbReference type="NCBI Taxonomy" id="300641"/>
    <lineage>
        <taxon>Eukaryota</taxon>
        <taxon>Metazoa</taxon>
        <taxon>Spiralia</taxon>
        <taxon>Lophotrochozoa</taxon>
        <taxon>Platyhelminthes</taxon>
        <taxon>Trematoda</taxon>
        <taxon>Digenea</taxon>
        <taxon>Plagiorchiida</taxon>
        <taxon>Pronocephalata</taxon>
        <taxon>Paramphistomoidea</taxon>
        <taxon>Paramphistomidae</taxon>
        <taxon>Calicophoron</taxon>
    </lineage>
</organism>
<evidence type="ECO:0000259" key="2">
    <source>
        <dbReference type="PROSITE" id="PS50222"/>
    </source>
</evidence>
<name>A0AAV2TS67_CALDB</name>
<comment type="caution">
    <text evidence="3">The sequence shown here is derived from an EMBL/GenBank/DDBJ whole genome shotgun (WGS) entry which is preliminary data.</text>
</comment>